<dbReference type="Pfam" id="PF13742">
    <property type="entry name" value="tRNA_anti_2"/>
    <property type="match status" value="1"/>
</dbReference>
<comment type="function">
    <text evidence="5">Bidirectionally degrades single-stranded DNA into large acid-insoluble oligonucleotides, which are then degraded further into small acid-soluble oligonucleotides.</text>
</comment>
<accession>A0A1F6CKF8</accession>
<comment type="catalytic activity">
    <reaction evidence="5 6">
        <text>Exonucleolytic cleavage in either 5'- to 3'- or 3'- to 5'-direction to yield nucleoside 5'-phosphates.</text>
        <dbReference type="EC" id="3.1.11.6"/>
    </reaction>
</comment>
<dbReference type="GO" id="GO:0005737">
    <property type="term" value="C:cytoplasm"/>
    <property type="evidence" value="ECO:0007669"/>
    <property type="project" value="UniProtKB-SubCell"/>
</dbReference>
<dbReference type="PANTHER" id="PTHR30008:SF0">
    <property type="entry name" value="EXODEOXYRIBONUCLEASE 7 LARGE SUBUNIT"/>
    <property type="match status" value="1"/>
</dbReference>
<sequence>MEYPLLQKLSEWQKQQAAREGVEPYKVVPFVTLQAIAAAVPKTKEELCAIKGFKEARFHKYGRALLAITGGTAPVVTTTETLFDEMDRVQTFLETKDREAEAGIAQAYSVSDFLDVINGALLRHHARVRGEVVSVDARERVVYFTLKDKEGESVLNCLIFRSTYDIAGVSLEEGQDVIVEGVPEIYKPSGRFSVKVQMIEVAGEGALKKAYEVLKKKLAAEGLFAPERKRDMPLLPRVIGLITSREGAAIGDFTTNVGQYGYRIEFIHSSVEGKRAVVDLLSALKTLRTHAVDVVVIVRGGGSLESLQAFNNETLVRAIADFPVPVVCGIGHEQDETIATLVADVGVSTPTAAARAVRASWDAALQRMEYCQRTLFTHFTHMLSGAHHAVSTLAIRIVHPVENLLLQFRHLQEKFLYSAHHRVPSLIGVVRERLAFYEKTLFANDPHRQLQLGYSIARVGGKVVRSVAHVRRGDTMDVRVADGTIVTTVNEGTIKES</sequence>
<dbReference type="EMBL" id="MFKW01000069">
    <property type="protein sequence ID" value="OGG49734.1"/>
    <property type="molecule type" value="Genomic_DNA"/>
</dbReference>
<dbReference type="GO" id="GO:0006308">
    <property type="term" value="P:DNA catabolic process"/>
    <property type="evidence" value="ECO:0007669"/>
    <property type="project" value="UniProtKB-UniRule"/>
</dbReference>
<evidence type="ECO:0000256" key="5">
    <source>
        <dbReference type="HAMAP-Rule" id="MF_00378"/>
    </source>
</evidence>
<dbReference type="Gene3D" id="1.10.150.80">
    <property type="entry name" value="HRDC domain"/>
    <property type="match status" value="1"/>
</dbReference>
<comment type="subcellular location">
    <subcellularLocation>
        <location evidence="5 6">Cytoplasm</location>
    </subcellularLocation>
</comment>
<dbReference type="InterPro" id="IPR044876">
    <property type="entry name" value="HRDC_dom_sf"/>
</dbReference>
<keyword evidence="3 5" id="KW-0378">Hydrolase</keyword>
<dbReference type="InterPro" id="IPR003753">
    <property type="entry name" value="Exonuc_VII_L"/>
</dbReference>
<organism evidence="8 9">
    <name type="scientific">Candidatus Kaiserbacteria bacterium RIFCSPHIGHO2_01_FULL_54_36b</name>
    <dbReference type="NCBI Taxonomy" id="1798483"/>
    <lineage>
        <taxon>Bacteria</taxon>
        <taxon>Candidatus Kaiseribacteriota</taxon>
    </lineage>
</organism>
<evidence type="ECO:0000256" key="6">
    <source>
        <dbReference type="RuleBase" id="RU004355"/>
    </source>
</evidence>
<gene>
    <name evidence="5" type="primary">xseA</name>
    <name evidence="8" type="ORF">A2704_01065</name>
</gene>
<dbReference type="Pfam" id="PF02601">
    <property type="entry name" value="Exonuc_VII_L"/>
    <property type="match status" value="1"/>
</dbReference>
<dbReference type="HAMAP" id="MF_00378">
    <property type="entry name" value="Exonuc_7_L"/>
    <property type="match status" value="1"/>
</dbReference>
<dbReference type="CDD" id="cd04489">
    <property type="entry name" value="ExoVII_LU_OBF"/>
    <property type="match status" value="1"/>
</dbReference>
<keyword evidence="2 5" id="KW-0540">Nuclease</keyword>
<name>A0A1F6CKF8_9BACT</name>
<dbReference type="GO" id="GO:0003676">
    <property type="term" value="F:nucleic acid binding"/>
    <property type="evidence" value="ECO:0007669"/>
    <property type="project" value="InterPro"/>
</dbReference>
<dbReference type="GO" id="GO:0009318">
    <property type="term" value="C:exodeoxyribonuclease VII complex"/>
    <property type="evidence" value="ECO:0007669"/>
    <property type="project" value="UniProtKB-UniRule"/>
</dbReference>
<feature type="domain" description="HRDC" evidence="7">
    <location>
        <begin position="1"/>
        <end position="79"/>
    </location>
</feature>
<dbReference type="Pfam" id="PF00570">
    <property type="entry name" value="HRDC"/>
    <property type="match status" value="1"/>
</dbReference>
<dbReference type="AlphaFoldDB" id="A0A1F6CKF8"/>
<protein>
    <recommendedName>
        <fullName evidence="5">Exodeoxyribonuclease 7 large subunit</fullName>
        <ecNumber evidence="5">3.1.11.6</ecNumber>
    </recommendedName>
    <alternativeName>
        <fullName evidence="5">Exodeoxyribonuclease VII large subunit</fullName>
        <shortName evidence="5">Exonuclease VII large subunit</shortName>
    </alternativeName>
</protein>
<reference evidence="8 9" key="1">
    <citation type="journal article" date="2016" name="Nat. Commun.">
        <title>Thousands of microbial genomes shed light on interconnected biogeochemical processes in an aquifer system.</title>
        <authorList>
            <person name="Anantharaman K."/>
            <person name="Brown C.T."/>
            <person name="Hug L.A."/>
            <person name="Sharon I."/>
            <person name="Castelle C.J."/>
            <person name="Probst A.J."/>
            <person name="Thomas B.C."/>
            <person name="Singh A."/>
            <person name="Wilkins M.J."/>
            <person name="Karaoz U."/>
            <person name="Brodie E.L."/>
            <person name="Williams K.H."/>
            <person name="Hubbard S.S."/>
            <person name="Banfield J.F."/>
        </authorList>
    </citation>
    <scope>NUCLEOTIDE SEQUENCE [LARGE SCALE GENOMIC DNA]</scope>
</reference>
<dbReference type="InterPro" id="IPR025824">
    <property type="entry name" value="OB-fold_nuc-bd_dom"/>
</dbReference>
<dbReference type="Proteomes" id="UP000176445">
    <property type="component" value="Unassembled WGS sequence"/>
</dbReference>
<evidence type="ECO:0000259" key="7">
    <source>
        <dbReference type="PROSITE" id="PS50967"/>
    </source>
</evidence>
<dbReference type="EC" id="3.1.11.6" evidence="5"/>
<evidence type="ECO:0000256" key="2">
    <source>
        <dbReference type="ARBA" id="ARBA00022722"/>
    </source>
</evidence>
<keyword evidence="4 5" id="KW-0269">Exonuclease</keyword>
<comment type="subunit">
    <text evidence="5">Heterooligomer composed of large and small subunits.</text>
</comment>
<dbReference type="InterPro" id="IPR010997">
    <property type="entry name" value="HRDC-like_sf"/>
</dbReference>
<evidence type="ECO:0000256" key="3">
    <source>
        <dbReference type="ARBA" id="ARBA00022801"/>
    </source>
</evidence>
<dbReference type="NCBIfam" id="TIGR00237">
    <property type="entry name" value="xseA"/>
    <property type="match status" value="1"/>
</dbReference>
<proteinExistence type="inferred from homology"/>
<dbReference type="SUPFAM" id="SSF47819">
    <property type="entry name" value="HRDC-like"/>
    <property type="match status" value="1"/>
</dbReference>
<evidence type="ECO:0000256" key="1">
    <source>
        <dbReference type="ARBA" id="ARBA00022490"/>
    </source>
</evidence>
<evidence type="ECO:0000313" key="9">
    <source>
        <dbReference type="Proteomes" id="UP000176445"/>
    </source>
</evidence>
<dbReference type="PROSITE" id="PS50967">
    <property type="entry name" value="HRDC"/>
    <property type="match status" value="1"/>
</dbReference>
<evidence type="ECO:0000313" key="8">
    <source>
        <dbReference type="EMBL" id="OGG49734.1"/>
    </source>
</evidence>
<dbReference type="SMART" id="SM00341">
    <property type="entry name" value="HRDC"/>
    <property type="match status" value="1"/>
</dbReference>
<comment type="caution">
    <text evidence="8">The sequence shown here is derived from an EMBL/GenBank/DDBJ whole genome shotgun (WGS) entry which is preliminary data.</text>
</comment>
<dbReference type="GO" id="GO:0000166">
    <property type="term" value="F:nucleotide binding"/>
    <property type="evidence" value="ECO:0007669"/>
    <property type="project" value="InterPro"/>
</dbReference>
<comment type="similarity">
    <text evidence="5 6">Belongs to the XseA family.</text>
</comment>
<keyword evidence="1 5" id="KW-0963">Cytoplasm</keyword>
<evidence type="ECO:0000256" key="4">
    <source>
        <dbReference type="ARBA" id="ARBA00022839"/>
    </source>
</evidence>
<dbReference type="GO" id="GO:0008855">
    <property type="term" value="F:exodeoxyribonuclease VII activity"/>
    <property type="evidence" value="ECO:0007669"/>
    <property type="project" value="UniProtKB-UniRule"/>
</dbReference>
<dbReference type="InterPro" id="IPR020579">
    <property type="entry name" value="Exonuc_VII_lsu_C"/>
</dbReference>
<dbReference type="InterPro" id="IPR002121">
    <property type="entry name" value="HRDC_dom"/>
</dbReference>
<dbReference type="PANTHER" id="PTHR30008">
    <property type="entry name" value="EXODEOXYRIBONUCLEASE 7 LARGE SUBUNIT"/>
    <property type="match status" value="1"/>
</dbReference>